<feature type="transmembrane region" description="Helical" evidence="6">
    <location>
        <begin position="375"/>
        <end position="397"/>
    </location>
</feature>
<keyword evidence="5 6" id="KW-0472">Membrane</keyword>
<reference evidence="8 9" key="1">
    <citation type="submission" date="2019-04" db="EMBL/GenBank/DDBJ databases">
        <title>Phreatobacter aquaticus sp. nov.</title>
        <authorList>
            <person name="Choi A."/>
        </authorList>
    </citation>
    <scope>NUCLEOTIDE SEQUENCE [LARGE SCALE GENOMIC DNA]</scope>
    <source>
        <strain evidence="8 9">KCTC 52518</strain>
    </source>
</reference>
<feature type="transmembrane region" description="Helical" evidence="6">
    <location>
        <begin position="218"/>
        <end position="242"/>
    </location>
</feature>
<feature type="transmembrane region" description="Helical" evidence="6">
    <location>
        <begin position="40"/>
        <end position="63"/>
    </location>
</feature>
<feature type="transmembrane region" description="Helical" evidence="6">
    <location>
        <begin position="306"/>
        <end position="326"/>
    </location>
</feature>
<proteinExistence type="predicted"/>
<keyword evidence="3 6" id="KW-0812">Transmembrane</keyword>
<dbReference type="KEGG" id="pstg:E8M01_21470"/>
<organism evidence="8 9">
    <name type="scientific">Phreatobacter stygius</name>
    <dbReference type="NCBI Taxonomy" id="1940610"/>
    <lineage>
        <taxon>Bacteria</taxon>
        <taxon>Pseudomonadati</taxon>
        <taxon>Pseudomonadota</taxon>
        <taxon>Alphaproteobacteria</taxon>
        <taxon>Hyphomicrobiales</taxon>
        <taxon>Phreatobacteraceae</taxon>
        <taxon>Phreatobacter</taxon>
    </lineage>
</organism>
<dbReference type="Gene3D" id="1.20.1250.20">
    <property type="entry name" value="MFS general substrate transporter like domains"/>
    <property type="match status" value="1"/>
</dbReference>
<name>A0A4D7B1B5_9HYPH</name>
<evidence type="ECO:0000313" key="8">
    <source>
        <dbReference type="EMBL" id="QCI66571.1"/>
    </source>
</evidence>
<keyword evidence="9" id="KW-1185">Reference proteome</keyword>
<dbReference type="GO" id="GO:0022857">
    <property type="term" value="F:transmembrane transporter activity"/>
    <property type="evidence" value="ECO:0007669"/>
    <property type="project" value="InterPro"/>
</dbReference>
<evidence type="ECO:0000256" key="6">
    <source>
        <dbReference type="SAM" id="Phobius"/>
    </source>
</evidence>
<evidence type="ECO:0000256" key="1">
    <source>
        <dbReference type="ARBA" id="ARBA00004651"/>
    </source>
</evidence>
<comment type="subcellular location">
    <subcellularLocation>
        <location evidence="1">Cell membrane</location>
        <topology evidence="1">Multi-pass membrane protein</topology>
    </subcellularLocation>
</comment>
<evidence type="ECO:0000256" key="4">
    <source>
        <dbReference type="ARBA" id="ARBA00022989"/>
    </source>
</evidence>
<feature type="transmembrane region" description="Helical" evidence="6">
    <location>
        <begin position="347"/>
        <end position="369"/>
    </location>
</feature>
<evidence type="ECO:0000256" key="5">
    <source>
        <dbReference type="ARBA" id="ARBA00023136"/>
    </source>
</evidence>
<protein>
    <submittedName>
        <fullName evidence="8">MFS transporter</fullName>
    </submittedName>
</protein>
<dbReference type="PANTHER" id="PTHR23513">
    <property type="entry name" value="INTEGRAL MEMBRANE EFFLUX PROTEIN-RELATED"/>
    <property type="match status" value="1"/>
</dbReference>
<evidence type="ECO:0000259" key="7">
    <source>
        <dbReference type="PROSITE" id="PS50850"/>
    </source>
</evidence>
<evidence type="ECO:0000256" key="3">
    <source>
        <dbReference type="ARBA" id="ARBA00022692"/>
    </source>
</evidence>
<gene>
    <name evidence="8" type="ORF">E8M01_21470</name>
</gene>
<evidence type="ECO:0000256" key="2">
    <source>
        <dbReference type="ARBA" id="ARBA00022475"/>
    </source>
</evidence>
<dbReference type="InterPro" id="IPR036259">
    <property type="entry name" value="MFS_trans_sf"/>
</dbReference>
<dbReference type="PROSITE" id="PS50850">
    <property type="entry name" value="MFS"/>
    <property type="match status" value="1"/>
</dbReference>
<dbReference type="PANTHER" id="PTHR23513:SF6">
    <property type="entry name" value="MAJOR FACILITATOR SUPERFAMILY ASSOCIATED DOMAIN-CONTAINING PROTEIN"/>
    <property type="match status" value="1"/>
</dbReference>
<dbReference type="Proteomes" id="UP000298781">
    <property type="component" value="Chromosome"/>
</dbReference>
<dbReference type="SUPFAM" id="SSF103473">
    <property type="entry name" value="MFS general substrate transporter"/>
    <property type="match status" value="1"/>
</dbReference>
<feature type="transmembrane region" description="Helical" evidence="6">
    <location>
        <begin position="254"/>
        <end position="274"/>
    </location>
</feature>
<feature type="transmembrane region" description="Helical" evidence="6">
    <location>
        <begin position="161"/>
        <end position="182"/>
    </location>
</feature>
<feature type="transmembrane region" description="Helical" evidence="6">
    <location>
        <begin position="136"/>
        <end position="155"/>
    </location>
</feature>
<accession>A0A4D7B1B5</accession>
<keyword evidence="2" id="KW-1003">Cell membrane</keyword>
<dbReference type="InterPro" id="IPR011701">
    <property type="entry name" value="MFS"/>
</dbReference>
<feature type="transmembrane region" description="Helical" evidence="6">
    <location>
        <begin position="281"/>
        <end position="300"/>
    </location>
</feature>
<dbReference type="Pfam" id="PF07690">
    <property type="entry name" value="MFS_1"/>
    <property type="match status" value="1"/>
</dbReference>
<dbReference type="OrthoDB" id="145388at2"/>
<feature type="transmembrane region" description="Helical" evidence="6">
    <location>
        <begin position="70"/>
        <end position="92"/>
    </location>
</feature>
<dbReference type="EMBL" id="CP039690">
    <property type="protein sequence ID" value="QCI66571.1"/>
    <property type="molecule type" value="Genomic_DNA"/>
</dbReference>
<sequence>MATPFARLFTTSGFVQAADQIALAALPVTAVLVLDAGPGLVGVLVAAQTAAWLLISLPAGVIVDRWPKRTVLIGALTLSLVAAAAATLAALAGSVPLLALGAFLAAGGTVTFVLVQIGLVPSLVPGADLPTANARIELARASAVAASPFIVGLLAERVSPMAGYPLAAALACAALIAGLTIVPPAAASSAGSIPAKPPILKAIAEGGRFVLKEPLLRAIGLCAIFWNFAFIALTAIFVPFALARLGADVATAGLAIGASGLGMILGAATAPVIFARVEPRVVLMFGPVSSMLGAMLMVAAPRFGGIAIAAVAFGLIGFGPMLWLVMQTSVRQLVTPPGLMGRVTATIQVAIYGVRPLGALAGGLVGQIYGLDAAMVLVAVAFAASALVSLASPLASLKTMPQAAAA</sequence>
<feature type="transmembrane region" description="Helical" evidence="6">
    <location>
        <begin position="98"/>
        <end position="124"/>
    </location>
</feature>
<dbReference type="CDD" id="cd06173">
    <property type="entry name" value="MFS_MefA_like"/>
    <property type="match status" value="1"/>
</dbReference>
<dbReference type="InterPro" id="IPR020846">
    <property type="entry name" value="MFS_dom"/>
</dbReference>
<dbReference type="AlphaFoldDB" id="A0A4D7B1B5"/>
<feature type="domain" description="Major facilitator superfamily (MFS) profile" evidence="7">
    <location>
        <begin position="215"/>
        <end position="406"/>
    </location>
</feature>
<dbReference type="RefSeq" id="WP_136962012.1">
    <property type="nucleotide sequence ID" value="NZ_CP039690.1"/>
</dbReference>
<keyword evidence="4 6" id="KW-1133">Transmembrane helix</keyword>
<dbReference type="GO" id="GO:0005886">
    <property type="term" value="C:plasma membrane"/>
    <property type="evidence" value="ECO:0007669"/>
    <property type="project" value="UniProtKB-SubCell"/>
</dbReference>
<evidence type="ECO:0000313" key="9">
    <source>
        <dbReference type="Proteomes" id="UP000298781"/>
    </source>
</evidence>